<dbReference type="EMBL" id="MHRP01000041">
    <property type="protein sequence ID" value="OHA25924.1"/>
    <property type="molecule type" value="Genomic_DNA"/>
</dbReference>
<evidence type="ECO:0000313" key="1">
    <source>
        <dbReference type="EMBL" id="OHA25924.1"/>
    </source>
</evidence>
<evidence type="ECO:0000313" key="2">
    <source>
        <dbReference type="Proteomes" id="UP000177943"/>
    </source>
</evidence>
<gene>
    <name evidence="1" type="ORF">A3D56_02460</name>
</gene>
<protein>
    <submittedName>
        <fullName evidence="1">Uncharacterized protein</fullName>
    </submittedName>
</protein>
<name>A0A1G2MQ92_9BACT</name>
<accession>A0A1G2MQ92</accession>
<dbReference type="Proteomes" id="UP000177943">
    <property type="component" value="Unassembled WGS sequence"/>
</dbReference>
<organism evidence="1 2">
    <name type="scientific">Candidatus Taylorbacteria bacterium RIFCSPHIGHO2_02_FULL_45_35</name>
    <dbReference type="NCBI Taxonomy" id="1802311"/>
    <lineage>
        <taxon>Bacteria</taxon>
        <taxon>Candidatus Tayloriibacteriota</taxon>
    </lineage>
</organism>
<sequence>MEWLCDSVGQVQFGTVSSKINKRSVMPKKAKRVVLKGRAKEFEALFQKSGWSQTEAGHRLKLSSSNYVYMILHGRSQPSEILLELFRMKIACASFSSLLQTVSQVSRINPKVHGQVTTVLDGVAALIELLLLRSK</sequence>
<dbReference type="AlphaFoldDB" id="A0A1G2MQ92"/>
<proteinExistence type="predicted"/>
<comment type="caution">
    <text evidence="1">The sequence shown here is derived from an EMBL/GenBank/DDBJ whole genome shotgun (WGS) entry which is preliminary data.</text>
</comment>
<reference evidence="1 2" key="1">
    <citation type="journal article" date="2016" name="Nat. Commun.">
        <title>Thousands of microbial genomes shed light on interconnected biogeochemical processes in an aquifer system.</title>
        <authorList>
            <person name="Anantharaman K."/>
            <person name="Brown C.T."/>
            <person name="Hug L.A."/>
            <person name="Sharon I."/>
            <person name="Castelle C.J."/>
            <person name="Probst A.J."/>
            <person name="Thomas B.C."/>
            <person name="Singh A."/>
            <person name="Wilkins M.J."/>
            <person name="Karaoz U."/>
            <person name="Brodie E.L."/>
            <person name="Williams K.H."/>
            <person name="Hubbard S.S."/>
            <person name="Banfield J.F."/>
        </authorList>
    </citation>
    <scope>NUCLEOTIDE SEQUENCE [LARGE SCALE GENOMIC DNA]</scope>
</reference>